<dbReference type="InterPro" id="IPR027986">
    <property type="entry name" value="TCAIM"/>
</dbReference>
<dbReference type="InterPro" id="IPR027989">
    <property type="entry name" value="DUF4461"/>
</dbReference>
<keyword evidence="5" id="KW-1185">Reference proteome</keyword>
<evidence type="ECO:0000259" key="3">
    <source>
        <dbReference type="Pfam" id="PF14688"/>
    </source>
</evidence>
<reference evidence="4 5" key="1">
    <citation type="submission" date="2021-04" db="EMBL/GenBank/DDBJ databases">
        <authorList>
            <person name="De Guttry C."/>
            <person name="Zahm M."/>
            <person name="Klopp C."/>
            <person name="Cabau C."/>
            <person name="Louis A."/>
            <person name="Berthelot C."/>
            <person name="Parey E."/>
            <person name="Roest Crollius H."/>
            <person name="Montfort J."/>
            <person name="Robinson-Rechavi M."/>
            <person name="Bucao C."/>
            <person name="Bouchez O."/>
            <person name="Gislard M."/>
            <person name="Lluch J."/>
            <person name="Milhes M."/>
            <person name="Lampietro C."/>
            <person name="Lopez Roques C."/>
            <person name="Donnadieu C."/>
            <person name="Braasch I."/>
            <person name="Desvignes T."/>
            <person name="Postlethwait J."/>
            <person name="Bobe J."/>
            <person name="Wedekind C."/>
            <person name="Guiguen Y."/>
        </authorList>
    </citation>
    <scope>NUCLEOTIDE SEQUENCE [LARGE SCALE GENOMIC DNA]</scope>
    <source>
        <strain evidence="4">Cs_M1</strain>
        <tissue evidence="4">Blood</tissue>
    </source>
</reference>
<evidence type="ECO:0008006" key="6">
    <source>
        <dbReference type="Google" id="ProtNLM"/>
    </source>
</evidence>
<dbReference type="AlphaFoldDB" id="A0AAN8RGN6"/>
<feature type="region of interest" description="Disordered" evidence="1">
    <location>
        <begin position="151"/>
        <end position="170"/>
    </location>
</feature>
<accession>A0AAN8RGN6</accession>
<proteinExistence type="predicted"/>
<dbReference type="PANTHER" id="PTHR31596:SF1">
    <property type="entry name" value="T-CELL ACTIVATION INHIBITOR, MITOCHONDRIAL"/>
    <property type="match status" value="1"/>
</dbReference>
<dbReference type="PANTHER" id="PTHR31596">
    <property type="entry name" value="T-CELL ACTIVATION INHIBITOR, MITOCHONDRIAL"/>
    <property type="match status" value="1"/>
</dbReference>
<name>A0AAN8RGN6_9TELE</name>
<dbReference type="EMBL" id="JAGTTL010000002">
    <property type="protein sequence ID" value="KAK6326992.1"/>
    <property type="molecule type" value="Genomic_DNA"/>
</dbReference>
<dbReference type="Pfam" id="PF14687">
    <property type="entry name" value="DUF4460"/>
    <property type="match status" value="1"/>
</dbReference>
<evidence type="ECO:0000259" key="2">
    <source>
        <dbReference type="Pfam" id="PF14687"/>
    </source>
</evidence>
<dbReference type="Proteomes" id="UP001356427">
    <property type="component" value="Unassembled WGS sequence"/>
</dbReference>
<dbReference type="Pfam" id="PF14688">
    <property type="entry name" value="DUF4461"/>
    <property type="match status" value="1"/>
</dbReference>
<feature type="domain" description="DUF4460" evidence="2">
    <location>
        <begin position="25"/>
        <end position="142"/>
    </location>
</feature>
<evidence type="ECO:0000256" key="1">
    <source>
        <dbReference type="SAM" id="MobiDB-lite"/>
    </source>
</evidence>
<dbReference type="InterPro" id="IPR028031">
    <property type="entry name" value="DUF4460"/>
</dbReference>
<protein>
    <recommendedName>
        <fullName evidence="6">T-cell activation inhibitor, mitochondrial</fullName>
    </recommendedName>
</protein>
<feature type="compositionally biased region" description="Polar residues" evidence="1">
    <location>
        <begin position="151"/>
        <end position="162"/>
    </location>
</feature>
<sequence length="504" mass="58038">MSVASLLRSAMRVRNRHVAAHLIHQRALSGADAINALRPFYFAVHPDFFGQHPREREVNENSLKRLNGYLENLQKPGTRSVQPTKLTFYVRDTKEKEVFQQDILPPGNVLLACLKGFRSVSFTLQTKDVLTTVMDVLKSCSLSIEHMNGLKASSESPKSQQPVAGPGNPFYRPIKWDKSYYSFTGFRDPEQELEQAKRVEPTLSLWLRTNEKEAMKKQNASLPRRDELKRLKKELCQKFALEDIRWQRSWGVTHRCCQLQSLSRLSQQNPEAVLNLRGHTIIFTDQSGMNASGHVMLGTMDVHHQWTKLFESLPSYRSLHQQTEWLKERISHVLGGIQVIDIERLGPVQPIEEHCSILNTFHTRLLARRLALHPRSLQGLAMTLESDHSSPSLHEMGHFVIPATCEPSRLQVFLQSMAWEARQRMKHRNQLQAEEEEVLLHCLEGLALRSLSKEPSVRHTQMIPCCRRLLEERSPLMEGLRVEVSHFYSVMQDGDLCIPWDWKG</sequence>
<dbReference type="GO" id="GO:0005739">
    <property type="term" value="C:mitochondrion"/>
    <property type="evidence" value="ECO:0007669"/>
    <property type="project" value="TreeGrafter"/>
</dbReference>
<gene>
    <name evidence="4" type="ORF">J4Q44_G00026370</name>
</gene>
<evidence type="ECO:0000313" key="4">
    <source>
        <dbReference type="EMBL" id="KAK6326992.1"/>
    </source>
</evidence>
<feature type="domain" description="DUF4461" evidence="3">
    <location>
        <begin position="201"/>
        <end position="503"/>
    </location>
</feature>
<organism evidence="4 5">
    <name type="scientific">Coregonus suidteri</name>
    <dbReference type="NCBI Taxonomy" id="861788"/>
    <lineage>
        <taxon>Eukaryota</taxon>
        <taxon>Metazoa</taxon>
        <taxon>Chordata</taxon>
        <taxon>Craniata</taxon>
        <taxon>Vertebrata</taxon>
        <taxon>Euteleostomi</taxon>
        <taxon>Actinopterygii</taxon>
        <taxon>Neopterygii</taxon>
        <taxon>Teleostei</taxon>
        <taxon>Protacanthopterygii</taxon>
        <taxon>Salmoniformes</taxon>
        <taxon>Salmonidae</taxon>
        <taxon>Coregoninae</taxon>
        <taxon>Coregonus</taxon>
    </lineage>
</organism>
<evidence type="ECO:0000313" key="5">
    <source>
        <dbReference type="Proteomes" id="UP001356427"/>
    </source>
</evidence>
<comment type="caution">
    <text evidence="4">The sequence shown here is derived from an EMBL/GenBank/DDBJ whole genome shotgun (WGS) entry which is preliminary data.</text>
</comment>